<proteinExistence type="predicted"/>
<keyword evidence="3" id="KW-1185">Reference proteome</keyword>
<organism evidence="2 3">
    <name type="scientific">Halomicrobium zhouii</name>
    <dbReference type="NCBI Taxonomy" id="767519"/>
    <lineage>
        <taxon>Archaea</taxon>
        <taxon>Methanobacteriati</taxon>
        <taxon>Methanobacteriota</taxon>
        <taxon>Stenosarchaea group</taxon>
        <taxon>Halobacteria</taxon>
        <taxon>Halobacteriales</taxon>
        <taxon>Haloarculaceae</taxon>
        <taxon>Halomicrobium</taxon>
    </lineage>
</organism>
<reference evidence="2 3" key="1">
    <citation type="submission" date="2016-10" db="EMBL/GenBank/DDBJ databases">
        <authorList>
            <person name="de Groot N.N."/>
        </authorList>
    </citation>
    <scope>NUCLEOTIDE SEQUENCE [LARGE SCALE GENOMIC DNA]</scope>
    <source>
        <strain evidence="2 3">CGMCC 1.10457</strain>
    </source>
</reference>
<dbReference type="InterPro" id="IPR045679">
    <property type="entry name" value="DUF6199"/>
</dbReference>
<dbReference type="OrthoDB" id="292352at2157"/>
<name>A0A1I6L7K4_9EURY</name>
<evidence type="ECO:0000259" key="1">
    <source>
        <dbReference type="Pfam" id="PF19701"/>
    </source>
</evidence>
<accession>A0A1I6L7K4</accession>
<evidence type="ECO:0000313" key="3">
    <source>
        <dbReference type="Proteomes" id="UP000199062"/>
    </source>
</evidence>
<sequence length="65" mass="7159">MDALVRIAAVGTVLLGLAYVAAPRRMYSTGFDFLRGESSEPTRTDLWLHRIMGCGLVWIGLSHLP</sequence>
<dbReference type="Proteomes" id="UP000199062">
    <property type="component" value="Unassembled WGS sequence"/>
</dbReference>
<feature type="domain" description="DUF6199" evidence="1">
    <location>
        <begin position="9"/>
        <end position="61"/>
    </location>
</feature>
<gene>
    <name evidence="2" type="ORF">SAMN05216559_2211</name>
</gene>
<protein>
    <recommendedName>
        <fullName evidence="1">DUF6199 domain-containing protein</fullName>
    </recommendedName>
</protein>
<evidence type="ECO:0000313" key="2">
    <source>
        <dbReference type="EMBL" id="SFR99456.1"/>
    </source>
</evidence>
<dbReference type="STRING" id="767519.SAMN05216559_2211"/>
<dbReference type="RefSeq" id="WP_089816591.1">
    <property type="nucleotide sequence ID" value="NZ_FOZK01000002.1"/>
</dbReference>
<dbReference type="Pfam" id="PF19701">
    <property type="entry name" value="DUF6199"/>
    <property type="match status" value="1"/>
</dbReference>
<dbReference type="AlphaFoldDB" id="A0A1I6L7K4"/>
<dbReference type="EMBL" id="FOZK01000002">
    <property type="protein sequence ID" value="SFR99456.1"/>
    <property type="molecule type" value="Genomic_DNA"/>
</dbReference>